<dbReference type="GO" id="GO:0042391">
    <property type="term" value="P:regulation of membrane potential"/>
    <property type="evidence" value="ECO:0007669"/>
    <property type="project" value="TreeGrafter"/>
</dbReference>
<evidence type="ECO:0000259" key="16">
    <source>
        <dbReference type="PROSITE" id="PS50042"/>
    </source>
</evidence>
<keyword evidence="6" id="KW-0851">Voltage-gated channel</keyword>
<dbReference type="AlphaFoldDB" id="A0A8K0K967"/>
<accession>A0A8K0K967</accession>
<dbReference type="InterPro" id="IPR005821">
    <property type="entry name" value="Ion_trans_dom"/>
</dbReference>
<dbReference type="GO" id="GO:0005886">
    <property type="term" value="C:plasma membrane"/>
    <property type="evidence" value="ECO:0007669"/>
    <property type="project" value="TreeGrafter"/>
</dbReference>
<dbReference type="Pfam" id="PF00520">
    <property type="entry name" value="Ion_trans"/>
    <property type="match status" value="1"/>
</dbReference>
<dbReference type="InterPro" id="IPR014710">
    <property type="entry name" value="RmlC-like_jellyroll"/>
</dbReference>
<dbReference type="EMBL" id="KZ308504">
    <property type="protein sequence ID" value="KAG8230695.1"/>
    <property type="molecule type" value="Genomic_DNA"/>
</dbReference>
<protein>
    <recommendedName>
        <fullName evidence="16">Cyclic nucleotide-binding domain-containing protein</fullName>
    </recommendedName>
</protein>
<feature type="region of interest" description="Disordered" evidence="14">
    <location>
        <begin position="356"/>
        <end position="500"/>
    </location>
</feature>
<gene>
    <name evidence="17" type="ORF">J437_LFUL014682</name>
</gene>
<evidence type="ECO:0000256" key="2">
    <source>
        <dbReference type="ARBA" id="ARBA00022448"/>
    </source>
</evidence>
<dbReference type="PRINTS" id="PR01463">
    <property type="entry name" value="EAGCHANLFMLY"/>
</dbReference>
<dbReference type="PRINTS" id="PR01465">
    <property type="entry name" value="ELKCHANNEL"/>
</dbReference>
<name>A0A8K0K967_LADFU</name>
<dbReference type="GO" id="GO:0005249">
    <property type="term" value="F:voltage-gated potassium channel activity"/>
    <property type="evidence" value="ECO:0007669"/>
    <property type="project" value="InterPro"/>
</dbReference>
<dbReference type="Proteomes" id="UP000792457">
    <property type="component" value="Unassembled WGS sequence"/>
</dbReference>
<dbReference type="Gene3D" id="2.60.120.10">
    <property type="entry name" value="Jelly Rolls"/>
    <property type="match status" value="1"/>
</dbReference>
<dbReference type="SUPFAM" id="SSF81324">
    <property type="entry name" value="Voltage-gated potassium channels"/>
    <property type="match status" value="1"/>
</dbReference>
<organism evidence="17 18">
    <name type="scientific">Ladona fulva</name>
    <name type="common">Scarce chaser dragonfly</name>
    <name type="synonym">Libellula fulva</name>
    <dbReference type="NCBI Taxonomy" id="123851"/>
    <lineage>
        <taxon>Eukaryota</taxon>
        <taxon>Metazoa</taxon>
        <taxon>Ecdysozoa</taxon>
        <taxon>Arthropoda</taxon>
        <taxon>Hexapoda</taxon>
        <taxon>Insecta</taxon>
        <taxon>Pterygota</taxon>
        <taxon>Palaeoptera</taxon>
        <taxon>Odonata</taxon>
        <taxon>Epiprocta</taxon>
        <taxon>Anisoptera</taxon>
        <taxon>Libelluloidea</taxon>
        <taxon>Libellulidae</taxon>
        <taxon>Ladona</taxon>
    </lineage>
</organism>
<feature type="transmembrane region" description="Helical" evidence="15">
    <location>
        <begin position="98"/>
        <end position="122"/>
    </location>
</feature>
<dbReference type="PROSITE" id="PS50042">
    <property type="entry name" value="CNMP_BINDING_3"/>
    <property type="match status" value="1"/>
</dbReference>
<dbReference type="InterPro" id="IPR000595">
    <property type="entry name" value="cNMP-bd_dom"/>
</dbReference>
<dbReference type="InterPro" id="IPR003938">
    <property type="entry name" value="K_chnl_volt-dep_EAG/ELK/ERG"/>
</dbReference>
<dbReference type="FunFam" id="1.10.1200.260:FF:000002">
    <property type="entry name" value="Potassium voltage-gated channel subfamily H member 8"/>
    <property type="match status" value="1"/>
</dbReference>
<evidence type="ECO:0000256" key="10">
    <source>
        <dbReference type="ARBA" id="ARBA00023136"/>
    </source>
</evidence>
<evidence type="ECO:0000256" key="13">
    <source>
        <dbReference type="ARBA" id="ARBA00034430"/>
    </source>
</evidence>
<dbReference type="InterPro" id="IPR018490">
    <property type="entry name" value="cNMP-bd_dom_sf"/>
</dbReference>
<dbReference type="SMART" id="SM00100">
    <property type="entry name" value="cNMP"/>
    <property type="match status" value="1"/>
</dbReference>
<feature type="compositionally biased region" description="Low complexity" evidence="14">
    <location>
        <begin position="393"/>
        <end position="413"/>
    </location>
</feature>
<evidence type="ECO:0000256" key="1">
    <source>
        <dbReference type="ARBA" id="ARBA00004141"/>
    </source>
</evidence>
<dbReference type="SUPFAM" id="SSF51206">
    <property type="entry name" value="cAMP-binding domain-like"/>
    <property type="match status" value="1"/>
</dbReference>
<evidence type="ECO:0000256" key="8">
    <source>
        <dbReference type="ARBA" id="ARBA00022989"/>
    </source>
</evidence>
<sequence length="500" mass="55735">MDRHSQHSAAILTLLMLSFTLLAHWLACLWYVVADAERSKHKSDWDLGWIHHMADRLKMNISSVTHAESYITALYFTCSSLTSVGFGNVSPNTNSEKIFSICTMLIGALMHAVVFGNVTAIIQRMYSRRSLYQSKWRDLKDFLALHAVPKELRQRMLDYFQATWALYHGIDTHETLREFPEELRGDVSMHLHREILSLPIFEGAPQGCLKLLSLHIRSNFCAPGEYLLHKGDALHSLYYICNGSMEVVQDGMVVAILEHSFDHFAFSLMESNYSSSLKCKCLTEFIEMIGGGQCSEANVVVKSSCDVRALTYCDLKCLSVTGLAEAFRLYPEFLAQFAADITHDLTYNLREGYEAEQEWDTNGGAPSLTLPSISEEEDEDGEDKREPSPTTPPVITKTPPTSAKSQKSKSSTPRAAEGVKHFEYGIGRVPARVKDTHSNPNSPRSGVGHHRRARRRSADDDDDRGHGDTGGGGARGQESGQTHQSSLQEDVALLSKESSL</sequence>
<evidence type="ECO:0000256" key="9">
    <source>
        <dbReference type="ARBA" id="ARBA00023065"/>
    </source>
</evidence>
<keyword evidence="10 15" id="KW-0472">Membrane</keyword>
<evidence type="ECO:0000313" key="17">
    <source>
        <dbReference type="EMBL" id="KAG8230695.1"/>
    </source>
</evidence>
<evidence type="ECO:0000256" key="5">
    <source>
        <dbReference type="ARBA" id="ARBA00022826"/>
    </source>
</evidence>
<comment type="caution">
    <text evidence="17">The sequence shown here is derived from an EMBL/GenBank/DDBJ whole genome shotgun (WGS) entry which is preliminary data.</text>
</comment>
<dbReference type="GO" id="GO:0034702">
    <property type="term" value="C:monoatomic ion channel complex"/>
    <property type="evidence" value="ECO:0007669"/>
    <property type="project" value="UniProtKB-KW"/>
</dbReference>
<keyword evidence="9" id="KW-0406">Ion transport</keyword>
<evidence type="ECO:0000256" key="11">
    <source>
        <dbReference type="ARBA" id="ARBA00023180"/>
    </source>
</evidence>
<keyword evidence="2" id="KW-0813">Transport</keyword>
<evidence type="ECO:0000256" key="4">
    <source>
        <dbReference type="ARBA" id="ARBA00022692"/>
    </source>
</evidence>
<feature type="domain" description="Cyclic nucleotide-binding" evidence="16">
    <location>
        <begin position="200"/>
        <end position="257"/>
    </location>
</feature>
<keyword evidence="7" id="KW-0630">Potassium</keyword>
<evidence type="ECO:0000256" key="6">
    <source>
        <dbReference type="ARBA" id="ARBA00022882"/>
    </source>
</evidence>
<dbReference type="InterPro" id="IPR003950">
    <property type="entry name" value="K_chnl_volt-dep_ELK"/>
</dbReference>
<feature type="transmembrane region" description="Helical" evidence="15">
    <location>
        <begin position="12"/>
        <end position="33"/>
    </location>
</feature>
<keyword evidence="4 15" id="KW-0812">Transmembrane</keyword>
<evidence type="ECO:0000256" key="3">
    <source>
        <dbReference type="ARBA" id="ARBA00022538"/>
    </source>
</evidence>
<reference evidence="17" key="2">
    <citation type="submission" date="2017-10" db="EMBL/GenBank/DDBJ databases">
        <title>Ladona fulva Genome sequencing and assembly.</title>
        <authorList>
            <person name="Murali S."/>
            <person name="Richards S."/>
            <person name="Bandaranaike D."/>
            <person name="Bellair M."/>
            <person name="Blankenburg K."/>
            <person name="Chao H."/>
            <person name="Dinh H."/>
            <person name="Doddapaneni H."/>
            <person name="Dugan-Rocha S."/>
            <person name="Elkadiri S."/>
            <person name="Gnanaolivu R."/>
            <person name="Hernandez B."/>
            <person name="Skinner E."/>
            <person name="Javaid M."/>
            <person name="Lee S."/>
            <person name="Li M."/>
            <person name="Ming W."/>
            <person name="Munidasa M."/>
            <person name="Muniz J."/>
            <person name="Nguyen L."/>
            <person name="Hughes D."/>
            <person name="Osuji N."/>
            <person name="Pu L.-L."/>
            <person name="Puazo M."/>
            <person name="Qu C."/>
            <person name="Quiroz J."/>
            <person name="Raj R."/>
            <person name="Weissenberger G."/>
            <person name="Xin Y."/>
            <person name="Zou X."/>
            <person name="Han Y."/>
            <person name="Worley K."/>
            <person name="Muzny D."/>
            <person name="Gibbs R."/>
        </authorList>
    </citation>
    <scope>NUCLEOTIDE SEQUENCE</scope>
    <source>
        <strain evidence="17">Sampled in the wild</strain>
    </source>
</reference>
<dbReference type="PANTHER" id="PTHR10217">
    <property type="entry name" value="VOLTAGE AND LIGAND GATED POTASSIUM CHANNEL"/>
    <property type="match status" value="1"/>
</dbReference>
<dbReference type="OrthoDB" id="432483at2759"/>
<comment type="catalytic activity">
    <reaction evidence="13">
        <text>K(+)(in) = K(+)(out)</text>
        <dbReference type="Rhea" id="RHEA:29463"/>
        <dbReference type="ChEBI" id="CHEBI:29103"/>
    </reaction>
</comment>
<reference evidence="17" key="1">
    <citation type="submission" date="2013-04" db="EMBL/GenBank/DDBJ databases">
        <authorList>
            <person name="Qu J."/>
            <person name="Murali S.C."/>
            <person name="Bandaranaike D."/>
            <person name="Bellair M."/>
            <person name="Blankenburg K."/>
            <person name="Chao H."/>
            <person name="Dinh H."/>
            <person name="Doddapaneni H."/>
            <person name="Downs B."/>
            <person name="Dugan-Rocha S."/>
            <person name="Elkadiri S."/>
            <person name="Gnanaolivu R.D."/>
            <person name="Hernandez B."/>
            <person name="Javaid M."/>
            <person name="Jayaseelan J.C."/>
            <person name="Lee S."/>
            <person name="Li M."/>
            <person name="Ming W."/>
            <person name="Munidasa M."/>
            <person name="Muniz J."/>
            <person name="Nguyen L."/>
            <person name="Ongeri F."/>
            <person name="Osuji N."/>
            <person name="Pu L.-L."/>
            <person name="Puazo M."/>
            <person name="Qu C."/>
            <person name="Quiroz J."/>
            <person name="Raj R."/>
            <person name="Weissenberger G."/>
            <person name="Xin Y."/>
            <person name="Zou X."/>
            <person name="Han Y."/>
            <person name="Richards S."/>
            <person name="Worley K."/>
            <person name="Muzny D."/>
            <person name="Gibbs R."/>
        </authorList>
    </citation>
    <scope>NUCLEOTIDE SEQUENCE</scope>
    <source>
        <strain evidence="17">Sampled in the wild</strain>
    </source>
</reference>
<dbReference type="PANTHER" id="PTHR10217:SF637">
    <property type="entry name" value="EAG-LIKE K[+] CHANNEL, ISOFORM A"/>
    <property type="match status" value="1"/>
</dbReference>
<keyword evidence="18" id="KW-1185">Reference proteome</keyword>
<proteinExistence type="predicted"/>
<dbReference type="Gene3D" id="1.10.287.70">
    <property type="match status" value="1"/>
</dbReference>
<keyword evidence="12" id="KW-0407">Ion channel</keyword>
<comment type="subcellular location">
    <subcellularLocation>
        <location evidence="1">Membrane</location>
        <topology evidence="1">Multi-pass membrane protein</topology>
    </subcellularLocation>
</comment>
<evidence type="ECO:0000256" key="12">
    <source>
        <dbReference type="ARBA" id="ARBA00023303"/>
    </source>
</evidence>
<dbReference type="Gene3D" id="1.10.1200.260">
    <property type="match status" value="1"/>
</dbReference>
<keyword evidence="11" id="KW-0325">Glycoprotein</keyword>
<evidence type="ECO:0000256" key="14">
    <source>
        <dbReference type="SAM" id="MobiDB-lite"/>
    </source>
</evidence>
<evidence type="ECO:0000256" key="15">
    <source>
        <dbReference type="SAM" id="Phobius"/>
    </source>
</evidence>
<keyword evidence="8 15" id="KW-1133">Transmembrane helix</keyword>
<keyword evidence="3" id="KW-0633">Potassium transport</keyword>
<dbReference type="CDD" id="cd00038">
    <property type="entry name" value="CAP_ED"/>
    <property type="match status" value="1"/>
</dbReference>
<keyword evidence="5" id="KW-0631">Potassium channel</keyword>
<evidence type="ECO:0000256" key="7">
    <source>
        <dbReference type="ARBA" id="ARBA00022958"/>
    </source>
</evidence>
<dbReference type="InterPro" id="IPR050818">
    <property type="entry name" value="KCNH_animal-type"/>
</dbReference>
<evidence type="ECO:0000313" key="18">
    <source>
        <dbReference type="Proteomes" id="UP000792457"/>
    </source>
</evidence>